<dbReference type="AlphaFoldDB" id="A0A3D9IKD6"/>
<reference evidence="9 10" key="1">
    <citation type="submission" date="2018-07" db="EMBL/GenBank/DDBJ databases">
        <title>Genomic Encyclopedia of Type Strains, Phase III (KMG-III): the genomes of soil and plant-associated and newly described type strains.</title>
        <authorList>
            <person name="Whitman W."/>
        </authorList>
    </citation>
    <scope>NUCLEOTIDE SEQUENCE [LARGE SCALE GENOMIC DNA]</scope>
    <source>
        <strain evidence="9 10">CECT 7287</strain>
    </source>
</reference>
<protein>
    <submittedName>
        <fullName evidence="9">Carbohydrate ABC transporter membrane protein 2 (CUT1 family)</fullName>
    </submittedName>
</protein>
<keyword evidence="3" id="KW-1003">Cell membrane</keyword>
<evidence type="ECO:0000256" key="2">
    <source>
        <dbReference type="ARBA" id="ARBA00022448"/>
    </source>
</evidence>
<evidence type="ECO:0000256" key="1">
    <source>
        <dbReference type="ARBA" id="ARBA00004651"/>
    </source>
</evidence>
<comment type="similarity">
    <text evidence="7">Belongs to the binding-protein-dependent transport system permease family.</text>
</comment>
<evidence type="ECO:0000256" key="7">
    <source>
        <dbReference type="RuleBase" id="RU363032"/>
    </source>
</evidence>
<comment type="caution">
    <text evidence="9">The sequence shown here is derived from an EMBL/GenBank/DDBJ whole genome shotgun (WGS) entry which is preliminary data.</text>
</comment>
<dbReference type="OrthoDB" id="9810086at2"/>
<name>A0A3D9IKD6_9BACL</name>
<dbReference type="SUPFAM" id="SSF161098">
    <property type="entry name" value="MetI-like"/>
    <property type="match status" value="1"/>
</dbReference>
<sequence length="278" mass="30913">MTRNQRAALPILRIVILVFYLLMVLLPFYWLFITSVKPRMDILTTDIQYWPKHFTLDNYRVLWSASNFDVFLKNSVLVSIGTGLFTTCFAILGGYALARYKFKAKTAAVYGLLLTQMIPGVLVMIPTAILFSKVGLMNSLSGLIIIYIVGNIPFCLILMRSFFDRIPVDLEEAALIDGCSKLGALFRIVLPIMLPGIVATFVFAFIGAWNELLCAIMFISSDEFKTIPVGLSMFVQSYDINWGVMTAGAVMALIPSLIMFAIVQRFVVEGLTDGAVKG</sequence>
<feature type="transmembrane region" description="Helical" evidence="7">
    <location>
        <begin position="240"/>
        <end position="263"/>
    </location>
</feature>
<dbReference type="InterPro" id="IPR035906">
    <property type="entry name" value="MetI-like_sf"/>
</dbReference>
<dbReference type="PANTHER" id="PTHR32243:SF18">
    <property type="entry name" value="INNER MEMBRANE ABC TRANSPORTER PERMEASE PROTEIN YCJP"/>
    <property type="match status" value="1"/>
</dbReference>
<keyword evidence="2 7" id="KW-0813">Transport</keyword>
<dbReference type="Pfam" id="PF00528">
    <property type="entry name" value="BPD_transp_1"/>
    <property type="match status" value="1"/>
</dbReference>
<feature type="transmembrane region" description="Helical" evidence="7">
    <location>
        <begin position="12"/>
        <end position="33"/>
    </location>
</feature>
<dbReference type="PANTHER" id="PTHR32243">
    <property type="entry name" value="MALTOSE TRANSPORT SYSTEM PERMEASE-RELATED"/>
    <property type="match status" value="1"/>
</dbReference>
<evidence type="ECO:0000313" key="10">
    <source>
        <dbReference type="Proteomes" id="UP000256977"/>
    </source>
</evidence>
<accession>A0A3D9IKD6</accession>
<evidence type="ECO:0000313" key="9">
    <source>
        <dbReference type="EMBL" id="RED61979.1"/>
    </source>
</evidence>
<feature type="transmembrane region" description="Helical" evidence="7">
    <location>
        <begin position="184"/>
        <end position="209"/>
    </location>
</feature>
<keyword evidence="4 7" id="KW-0812">Transmembrane</keyword>
<dbReference type="GO" id="GO:0055085">
    <property type="term" value="P:transmembrane transport"/>
    <property type="evidence" value="ECO:0007669"/>
    <property type="project" value="InterPro"/>
</dbReference>
<dbReference type="InterPro" id="IPR050901">
    <property type="entry name" value="BP-dep_ABC_trans_perm"/>
</dbReference>
<evidence type="ECO:0000256" key="6">
    <source>
        <dbReference type="ARBA" id="ARBA00023136"/>
    </source>
</evidence>
<dbReference type="InterPro" id="IPR000515">
    <property type="entry name" value="MetI-like"/>
</dbReference>
<dbReference type="CDD" id="cd06261">
    <property type="entry name" value="TM_PBP2"/>
    <property type="match status" value="1"/>
</dbReference>
<proteinExistence type="inferred from homology"/>
<feature type="transmembrane region" description="Helical" evidence="7">
    <location>
        <begin position="76"/>
        <end position="97"/>
    </location>
</feature>
<dbReference type="PROSITE" id="PS50928">
    <property type="entry name" value="ABC_TM1"/>
    <property type="match status" value="1"/>
</dbReference>
<feature type="transmembrane region" description="Helical" evidence="7">
    <location>
        <begin position="109"/>
        <end position="131"/>
    </location>
</feature>
<evidence type="ECO:0000259" key="8">
    <source>
        <dbReference type="PROSITE" id="PS50928"/>
    </source>
</evidence>
<gene>
    <name evidence="9" type="ORF">DFP98_12888</name>
</gene>
<dbReference type="EMBL" id="QRDZ01000028">
    <property type="protein sequence ID" value="RED61979.1"/>
    <property type="molecule type" value="Genomic_DNA"/>
</dbReference>
<evidence type="ECO:0000256" key="5">
    <source>
        <dbReference type="ARBA" id="ARBA00022989"/>
    </source>
</evidence>
<dbReference type="Gene3D" id="1.10.3720.10">
    <property type="entry name" value="MetI-like"/>
    <property type="match status" value="1"/>
</dbReference>
<evidence type="ECO:0000256" key="3">
    <source>
        <dbReference type="ARBA" id="ARBA00022475"/>
    </source>
</evidence>
<keyword evidence="5 7" id="KW-1133">Transmembrane helix</keyword>
<feature type="transmembrane region" description="Helical" evidence="7">
    <location>
        <begin position="143"/>
        <end position="163"/>
    </location>
</feature>
<dbReference type="Proteomes" id="UP000256977">
    <property type="component" value="Unassembled WGS sequence"/>
</dbReference>
<feature type="domain" description="ABC transmembrane type-1" evidence="8">
    <location>
        <begin position="72"/>
        <end position="263"/>
    </location>
</feature>
<dbReference type="RefSeq" id="WP_116064004.1">
    <property type="nucleotide sequence ID" value="NZ_QRDZ01000028.1"/>
</dbReference>
<organism evidence="9 10">
    <name type="scientific">Cohnella phaseoli</name>
    <dbReference type="NCBI Taxonomy" id="456490"/>
    <lineage>
        <taxon>Bacteria</taxon>
        <taxon>Bacillati</taxon>
        <taxon>Bacillota</taxon>
        <taxon>Bacilli</taxon>
        <taxon>Bacillales</taxon>
        <taxon>Paenibacillaceae</taxon>
        <taxon>Cohnella</taxon>
    </lineage>
</organism>
<comment type="subcellular location">
    <subcellularLocation>
        <location evidence="1 7">Cell membrane</location>
        <topology evidence="1 7">Multi-pass membrane protein</topology>
    </subcellularLocation>
</comment>
<keyword evidence="6 7" id="KW-0472">Membrane</keyword>
<dbReference type="GO" id="GO:0005886">
    <property type="term" value="C:plasma membrane"/>
    <property type="evidence" value="ECO:0007669"/>
    <property type="project" value="UniProtKB-SubCell"/>
</dbReference>
<keyword evidence="10" id="KW-1185">Reference proteome</keyword>
<evidence type="ECO:0000256" key="4">
    <source>
        <dbReference type="ARBA" id="ARBA00022692"/>
    </source>
</evidence>